<evidence type="ECO:0000256" key="1">
    <source>
        <dbReference type="SAM" id="SignalP"/>
    </source>
</evidence>
<feature type="non-terminal residue" evidence="2">
    <location>
        <position position="1"/>
    </location>
</feature>
<feature type="non-terminal residue" evidence="2">
    <location>
        <position position="90"/>
    </location>
</feature>
<proteinExistence type="predicted"/>
<reference evidence="2" key="1">
    <citation type="submission" date="2023-10" db="EMBL/GenBank/DDBJ databases">
        <authorList>
            <person name="Chen Y."/>
            <person name="Shah S."/>
            <person name="Dougan E. K."/>
            <person name="Thang M."/>
            <person name="Chan C."/>
        </authorList>
    </citation>
    <scope>NUCLEOTIDE SEQUENCE [LARGE SCALE GENOMIC DNA]</scope>
</reference>
<feature type="signal peptide" evidence="1">
    <location>
        <begin position="1"/>
        <end position="25"/>
    </location>
</feature>
<dbReference type="Proteomes" id="UP001189429">
    <property type="component" value="Unassembled WGS sequence"/>
</dbReference>
<gene>
    <name evidence="2" type="ORF">PCOR1329_LOCUS32026</name>
</gene>
<evidence type="ECO:0000313" key="3">
    <source>
        <dbReference type="Proteomes" id="UP001189429"/>
    </source>
</evidence>
<organism evidence="2 3">
    <name type="scientific">Prorocentrum cordatum</name>
    <dbReference type="NCBI Taxonomy" id="2364126"/>
    <lineage>
        <taxon>Eukaryota</taxon>
        <taxon>Sar</taxon>
        <taxon>Alveolata</taxon>
        <taxon>Dinophyceae</taxon>
        <taxon>Prorocentrales</taxon>
        <taxon>Prorocentraceae</taxon>
        <taxon>Prorocentrum</taxon>
    </lineage>
</organism>
<dbReference type="EMBL" id="CAUYUJ010012815">
    <property type="protein sequence ID" value="CAK0834655.1"/>
    <property type="molecule type" value="Genomic_DNA"/>
</dbReference>
<evidence type="ECO:0000313" key="2">
    <source>
        <dbReference type="EMBL" id="CAK0834655.1"/>
    </source>
</evidence>
<keyword evidence="1" id="KW-0732">Signal</keyword>
<keyword evidence="3" id="KW-1185">Reference proteome</keyword>
<feature type="chain" id="PRO_5045195019" evidence="1">
    <location>
        <begin position="26"/>
        <end position="90"/>
    </location>
</feature>
<name>A0ABN9SRX4_9DINO</name>
<accession>A0ABN9SRX4</accession>
<comment type="caution">
    <text evidence="2">The sequence shown here is derived from an EMBL/GenBank/DDBJ whole genome shotgun (WGS) entry which is preliminary data.</text>
</comment>
<protein>
    <submittedName>
        <fullName evidence="2">Uncharacterized protein</fullName>
    </submittedName>
</protein>
<sequence length="90" mass="9168">EKMAASAGAPMTLCLLALLVRSAAAFRALPPESAHLQATEAEMRSFLDGPGEADREVLAAAGVLAAGDKLRGLARTPTCPRIAARGPISA</sequence>